<comment type="caution">
    <text evidence="1">The sequence shown here is derived from an EMBL/GenBank/DDBJ whole genome shotgun (WGS) entry which is preliminary data.</text>
</comment>
<evidence type="ECO:0000313" key="2">
    <source>
        <dbReference type="Proteomes" id="UP000789525"/>
    </source>
</evidence>
<proteinExistence type="predicted"/>
<organism evidence="1 2">
    <name type="scientific">Acaulospora colombiana</name>
    <dbReference type="NCBI Taxonomy" id="27376"/>
    <lineage>
        <taxon>Eukaryota</taxon>
        <taxon>Fungi</taxon>
        <taxon>Fungi incertae sedis</taxon>
        <taxon>Mucoromycota</taxon>
        <taxon>Glomeromycotina</taxon>
        <taxon>Glomeromycetes</taxon>
        <taxon>Diversisporales</taxon>
        <taxon>Acaulosporaceae</taxon>
        <taxon>Acaulospora</taxon>
    </lineage>
</organism>
<dbReference type="EMBL" id="CAJVPT010005872">
    <property type="protein sequence ID" value="CAG8524835.1"/>
    <property type="molecule type" value="Genomic_DNA"/>
</dbReference>
<name>A0ACA9LG67_9GLOM</name>
<protein>
    <submittedName>
        <fullName evidence="1">4451_t:CDS:1</fullName>
    </submittedName>
</protein>
<sequence>MYSQQHDDVSPTRHQQAGAPMRTGYHSPGRGEYSPPLSDGYYTAPPFQQSHMHLYHPPPRHYVPYPNIPPQIPLPNEYSEQSHKQTSKPDIIGVSNSSNIHENNKNKSSNSVKNSTPPALNSKAKFKKERFGFFDTQTIEDDKRYA</sequence>
<reference evidence="1" key="1">
    <citation type="submission" date="2021-06" db="EMBL/GenBank/DDBJ databases">
        <authorList>
            <person name="Kallberg Y."/>
            <person name="Tangrot J."/>
            <person name="Rosling A."/>
        </authorList>
    </citation>
    <scope>NUCLEOTIDE SEQUENCE</scope>
    <source>
        <strain evidence="1">CL356</strain>
    </source>
</reference>
<keyword evidence="2" id="KW-1185">Reference proteome</keyword>
<accession>A0ACA9LG67</accession>
<dbReference type="Proteomes" id="UP000789525">
    <property type="component" value="Unassembled WGS sequence"/>
</dbReference>
<gene>
    <name evidence="1" type="ORF">ACOLOM_LOCUS3818</name>
</gene>
<evidence type="ECO:0000313" key="1">
    <source>
        <dbReference type="EMBL" id="CAG8524835.1"/>
    </source>
</evidence>